<dbReference type="InterPro" id="IPR016181">
    <property type="entry name" value="Acyl_CoA_acyltransferase"/>
</dbReference>
<keyword evidence="2" id="KW-0012">Acyltransferase</keyword>
<proteinExistence type="inferred from homology"/>
<evidence type="ECO:0000256" key="2">
    <source>
        <dbReference type="ARBA" id="ARBA00023315"/>
    </source>
</evidence>
<dbReference type="SUPFAM" id="SSF55729">
    <property type="entry name" value="Acyl-CoA N-acyltransferases (Nat)"/>
    <property type="match status" value="1"/>
</dbReference>
<dbReference type="Pfam" id="PF13302">
    <property type="entry name" value="Acetyltransf_3"/>
    <property type="match status" value="1"/>
</dbReference>
<name>A0ABT7UC19_9FIRM</name>
<comment type="caution">
    <text evidence="5">The sequence shown here is derived from an EMBL/GenBank/DDBJ whole genome shotgun (WGS) entry which is preliminary data.</text>
</comment>
<dbReference type="PANTHER" id="PTHR43792">
    <property type="entry name" value="GNAT FAMILY, PUTATIVE (AFU_ORTHOLOGUE AFUA_3G00765)-RELATED-RELATED"/>
    <property type="match status" value="1"/>
</dbReference>
<reference evidence="5" key="2">
    <citation type="submission" date="2023-06" db="EMBL/GenBank/DDBJ databases">
        <authorList>
            <person name="Zeman M."/>
            <person name="Kubasova T."/>
            <person name="Jahodarova E."/>
            <person name="Nykrynova M."/>
            <person name="Rychlik I."/>
        </authorList>
    </citation>
    <scope>NUCLEOTIDE SEQUENCE</scope>
    <source>
        <strain evidence="5">ET39</strain>
    </source>
</reference>
<dbReference type="PROSITE" id="PS51186">
    <property type="entry name" value="GNAT"/>
    <property type="match status" value="1"/>
</dbReference>
<dbReference type="InterPro" id="IPR051531">
    <property type="entry name" value="N-acetyltransferase"/>
</dbReference>
<accession>A0ABT7UC19</accession>
<evidence type="ECO:0000256" key="1">
    <source>
        <dbReference type="ARBA" id="ARBA00022679"/>
    </source>
</evidence>
<dbReference type="EMBL" id="JAUDCG010000020">
    <property type="protein sequence ID" value="MDM8157178.1"/>
    <property type="molecule type" value="Genomic_DNA"/>
</dbReference>
<comment type="similarity">
    <text evidence="3">Belongs to the acetyltransferase family. RimJ subfamily.</text>
</comment>
<dbReference type="RefSeq" id="WP_289607640.1">
    <property type="nucleotide sequence ID" value="NZ_JAUDCG010000020.1"/>
</dbReference>
<dbReference type="Proteomes" id="UP001529340">
    <property type="component" value="Unassembled WGS sequence"/>
</dbReference>
<reference evidence="5" key="1">
    <citation type="submission" date="2023-06" db="EMBL/GenBank/DDBJ databases">
        <title>Identification and characterization of horizontal gene transfer across gut microbiota members of farm animals based on homology search.</title>
        <authorList>
            <person name="Schwarzerova J."/>
            <person name="Nykrynova M."/>
            <person name="Jureckova K."/>
            <person name="Cejkova D."/>
            <person name="Rychlik I."/>
        </authorList>
    </citation>
    <scope>NUCLEOTIDE SEQUENCE</scope>
    <source>
        <strain evidence="5">ET39</strain>
    </source>
</reference>
<keyword evidence="6" id="KW-1185">Reference proteome</keyword>
<evidence type="ECO:0000313" key="6">
    <source>
        <dbReference type="Proteomes" id="UP001529340"/>
    </source>
</evidence>
<dbReference type="Gene3D" id="3.40.630.30">
    <property type="match status" value="1"/>
</dbReference>
<dbReference type="PANTHER" id="PTHR43792:SF8">
    <property type="entry name" value="[RIBOSOMAL PROTEIN US5]-ALANINE N-ACETYLTRANSFERASE"/>
    <property type="match status" value="1"/>
</dbReference>
<protein>
    <submittedName>
        <fullName evidence="5">GNAT family N-acetyltransferase</fullName>
    </submittedName>
</protein>
<keyword evidence="1" id="KW-0808">Transferase</keyword>
<evidence type="ECO:0000313" key="5">
    <source>
        <dbReference type="EMBL" id="MDM8157178.1"/>
    </source>
</evidence>
<organism evidence="5 6">
    <name type="scientific">Amedibacillus dolichus</name>
    <dbReference type="NCBI Taxonomy" id="31971"/>
    <lineage>
        <taxon>Bacteria</taxon>
        <taxon>Bacillati</taxon>
        <taxon>Bacillota</taxon>
        <taxon>Erysipelotrichia</taxon>
        <taxon>Erysipelotrichales</taxon>
        <taxon>Erysipelotrichaceae</taxon>
        <taxon>Amedibacillus</taxon>
    </lineage>
</organism>
<dbReference type="InterPro" id="IPR000182">
    <property type="entry name" value="GNAT_dom"/>
</dbReference>
<gene>
    <name evidence="5" type="ORF">QUV96_05930</name>
</gene>
<sequence length="171" mass="19602">MEITLRPWQTQDAPALQQLCADVDRSYLSDRLPSPYTLEDARQWLSYVRIREEERQGIFRAIWADGRIVGNISIECQADVRRRDGELGYLLDRSCWSRGIMTQAVAMIRTQAYTSLDIVRISALVYAPNTASRRVLEKNGFALEGIAVDAITKNGKLYDAYLYADLRKNHE</sequence>
<evidence type="ECO:0000259" key="4">
    <source>
        <dbReference type="PROSITE" id="PS51186"/>
    </source>
</evidence>
<feature type="domain" description="N-acetyltransferase" evidence="4">
    <location>
        <begin position="3"/>
        <end position="168"/>
    </location>
</feature>
<evidence type="ECO:0000256" key="3">
    <source>
        <dbReference type="ARBA" id="ARBA00038502"/>
    </source>
</evidence>